<dbReference type="RefSeq" id="WP_188384876.1">
    <property type="nucleotide sequence ID" value="NZ_BMEY01000011.1"/>
</dbReference>
<dbReference type="AlphaFoldDB" id="A0A916S1C2"/>
<dbReference type="EMBL" id="BMEY01000011">
    <property type="protein sequence ID" value="GGA79558.1"/>
    <property type="molecule type" value="Genomic_DNA"/>
</dbReference>
<dbReference type="PANTHER" id="PTHR12110:SF53">
    <property type="entry name" value="BLR5974 PROTEIN"/>
    <property type="match status" value="1"/>
</dbReference>
<organism evidence="2 3">
    <name type="scientific">Ornithinibacillus halotolerans</name>
    <dbReference type="NCBI Taxonomy" id="1274357"/>
    <lineage>
        <taxon>Bacteria</taxon>
        <taxon>Bacillati</taxon>
        <taxon>Bacillota</taxon>
        <taxon>Bacilli</taxon>
        <taxon>Bacillales</taxon>
        <taxon>Bacillaceae</taxon>
        <taxon>Ornithinibacillus</taxon>
    </lineage>
</organism>
<dbReference type="InterPro" id="IPR050312">
    <property type="entry name" value="IolE/XylAMocC-like"/>
</dbReference>
<evidence type="ECO:0000313" key="3">
    <source>
        <dbReference type="Proteomes" id="UP000613512"/>
    </source>
</evidence>
<dbReference type="Gene3D" id="3.20.20.150">
    <property type="entry name" value="Divalent-metal-dependent TIM barrel enzymes"/>
    <property type="match status" value="1"/>
</dbReference>
<gene>
    <name evidence="2" type="ORF">GCM10008025_23700</name>
</gene>
<dbReference type="InterPro" id="IPR036237">
    <property type="entry name" value="Xyl_isomerase-like_sf"/>
</dbReference>
<dbReference type="PANTHER" id="PTHR12110">
    <property type="entry name" value="HYDROXYPYRUVATE ISOMERASE"/>
    <property type="match status" value="1"/>
</dbReference>
<dbReference type="Pfam" id="PF01261">
    <property type="entry name" value="AP_endonuc_2"/>
    <property type="match status" value="1"/>
</dbReference>
<dbReference type="Proteomes" id="UP000613512">
    <property type="component" value="Unassembled WGS sequence"/>
</dbReference>
<protein>
    <submittedName>
        <fullName evidence="2">Xylose isomerase</fullName>
    </submittedName>
</protein>
<dbReference type="GO" id="GO:0016853">
    <property type="term" value="F:isomerase activity"/>
    <property type="evidence" value="ECO:0007669"/>
    <property type="project" value="UniProtKB-KW"/>
</dbReference>
<reference evidence="2" key="1">
    <citation type="journal article" date="2014" name="Int. J. Syst. Evol. Microbiol.">
        <title>Complete genome sequence of Corynebacterium casei LMG S-19264T (=DSM 44701T), isolated from a smear-ripened cheese.</title>
        <authorList>
            <consortium name="US DOE Joint Genome Institute (JGI-PGF)"/>
            <person name="Walter F."/>
            <person name="Albersmeier A."/>
            <person name="Kalinowski J."/>
            <person name="Ruckert C."/>
        </authorList>
    </citation>
    <scope>NUCLEOTIDE SEQUENCE</scope>
    <source>
        <strain evidence="2">CGMCC 1.12408</strain>
    </source>
</reference>
<evidence type="ECO:0000313" key="2">
    <source>
        <dbReference type="EMBL" id="GGA79558.1"/>
    </source>
</evidence>
<comment type="caution">
    <text evidence="2">The sequence shown here is derived from an EMBL/GenBank/DDBJ whole genome shotgun (WGS) entry which is preliminary data.</text>
</comment>
<accession>A0A916S1C2</accession>
<feature type="domain" description="Xylose isomerase-like TIM barrel" evidence="1">
    <location>
        <begin position="26"/>
        <end position="274"/>
    </location>
</feature>
<dbReference type="SUPFAM" id="SSF51658">
    <property type="entry name" value="Xylose isomerase-like"/>
    <property type="match status" value="1"/>
</dbReference>
<keyword evidence="3" id="KW-1185">Reference proteome</keyword>
<dbReference type="InterPro" id="IPR013022">
    <property type="entry name" value="Xyl_isomerase-like_TIM-brl"/>
</dbReference>
<reference evidence="2" key="2">
    <citation type="submission" date="2020-09" db="EMBL/GenBank/DDBJ databases">
        <authorList>
            <person name="Sun Q."/>
            <person name="Zhou Y."/>
        </authorList>
    </citation>
    <scope>NUCLEOTIDE SEQUENCE</scope>
    <source>
        <strain evidence="2">CGMCC 1.12408</strain>
    </source>
</reference>
<evidence type="ECO:0000259" key="1">
    <source>
        <dbReference type="Pfam" id="PF01261"/>
    </source>
</evidence>
<name>A0A916S1C2_9BACI</name>
<proteinExistence type="predicted"/>
<keyword evidence="2" id="KW-0413">Isomerase</keyword>
<sequence length="277" mass="31326">MKVSVSMYSLHKVVNKENWGVMDFIQYANEIQLDGVELLDIYWKDKDAEINAINEALAANDMKVSAYDVTNNFVSSSEEERKTALEKVTDGIHTAKRLGTNVVRVFCGDLHGDLTYEQGQQWIVKGLQEAAKLAEQEKVYLAIENHGLLAGRSEQVLDIISKVNSPYVKSTFDTGNFLLVHQEPTNSFTTLKEEIVHVHFKDFRKKQQEDDVIGFRSIEGEELIGTIPGDGQVDLKFIVDGLKEVGYDGWLSVEYEGIEEPKAATIESVRRLRELLR</sequence>